<dbReference type="PANTHER" id="PTHR24043">
    <property type="entry name" value="SCAVENGER RECEPTOR CLASS F"/>
    <property type="match status" value="1"/>
</dbReference>
<dbReference type="Pfam" id="PF00053">
    <property type="entry name" value="EGF_laminin"/>
    <property type="match status" value="2"/>
</dbReference>
<reference evidence="7 8" key="1">
    <citation type="submission" date="2013-11" db="EMBL/GenBank/DDBJ databases">
        <title>Draft genome of the bovine lungworm Dictyocaulus viviparus.</title>
        <authorList>
            <person name="Mitreva M."/>
        </authorList>
    </citation>
    <scope>NUCLEOTIDE SEQUENCE [LARGE SCALE GENOMIC DNA]</scope>
    <source>
        <strain evidence="7 8">HannoverDv2000</strain>
    </source>
</reference>
<feature type="disulfide bond" evidence="5">
    <location>
        <begin position="161"/>
        <end position="170"/>
    </location>
</feature>
<dbReference type="PROSITE" id="PS50026">
    <property type="entry name" value="EGF_3"/>
    <property type="match status" value="2"/>
</dbReference>
<dbReference type="EMBL" id="KN716551">
    <property type="protein sequence ID" value="KJH43524.1"/>
    <property type="molecule type" value="Genomic_DNA"/>
</dbReference>
<sequence length="221" mass="23755">MLNFSFNVDVFIERVRTSAGDCMLAAPACLKGYFGRHCSQACRCLNQKPCDHITGKCQCPKGYTGYGCTELCPEGTFGDGCRKKCQCGKNADCDPISGKCFCKPGYFGDDCRSEFHFLHKLRKSYKASSGCVQGRFGPDCAETCDCSNGALCDKQNGTCLCPPGFIGTKCDMPCTSGRYGEICEKVCSCENGGTCDRLSGHCKCSPGFTGLTCNQASSNLQ</sequence>
<gene>
    <name evidence="7" type="ORF">DICVIV_10461</name>
</gene>
<reference evidence="8" key="2">
    <citation type="journal article" date="2016" name="Sci. Rep.">
        <title>Dictyocaulus viviparus genome, variome and transcriptome elucidate lungworm biology and support future intervention.</title>
        <authorList>
            <person name="McNulty S.N."/>
            <person name="Strube C."/>
            <person name="Rosa B.A."/>
            <person name="Martin J.C."/>
            <person name="Tyagi R."/>
            <person name="Choi Y.J."/>
            <person name="Wang Q."/>
            <person name="Hallsworth Pepin K."/>
            <person name="Zhang X."/>
            <person name="Ozersky P."/>
            <person name="Wilson R.K."/>
            <person name="Sternberg P.W."/>
            <person name="Gasser R.B."/>
            <person name="Mitreva M."/>
        </authorList>
    </citation>
    <scope>NUCLEOTIDE SEQUENCE [LARGE SCALE GENOMIC DNA]</scope>
    <source>
        <strain evidence="8">HannoverDv2000</strain>
    </source>
</reference>
<evidence type="ECO:0000259" key="6">
    <source>
        <dbReference type="PROSITE" id="PS50026"/>
    </source>
</evidence>
<organism evidence="7 8">
    <name type="scientific">Dictyocaulus viviparus</name>
    <name type="common">Bovine lungworm</name>
    <dbReference type="NCBI Taxonomy" id="29172"/>
    <lineage>
        <taxon>Eukaryota</taxon>
        <taxon>Metazoa</taxon>
        <taxon>Ecdysozoa</taxon>
        <taxon>Nematoda</taxon>
        <taxon>Chromadorea</taxon>
        <taxon>Rhabditida</taxon>
        <taxon>Rhabditina</taxon>
        <taxon>Rhabditomorpha</taxon>
        <taxon>Strongyloidea</taxon>
        <taxon>Metastrongylidae</taxon>
        <taxon>Dictyocaulus</taxon>
    </lineage>
</organism>
<keyword evidence="3" id="KW-0677">Repeat</keyword>
<dbReference type="SMART" id="SM00181">
    <property type="entry name" value="EGF"/>
    <property type="match status" value="4"/>
</dbReference>
<dbReference type="InterPro" id="IPR000742">
    <property type="entry name" value="EGF"/>
</dbReference>
<dbReference type="Pfam" id="PF12661">
    <property type="entry name" value="hEGF"/>
    <property type="match status" value="1"/>
</dbReference>
<dbReference type="InterPro" id="IPR002049">
    <property type="entry name" value="LE_dom"/>
</dbReference>
<keyword evidence="4 5" id="KW-1015">Disulfide bond</keyword>
<keyword evidence="2" id="KW-0732">Signal</keyword>
<evidence type="ECO:0000256" key="1">
    <source>
        <dbReference type="ARBA" id="ARBA00022536"/>
    </source>
</evidence>
<dbReference type="SMART" id="SM00180">
    <property type="entry name" value="EGF_Lam"/>
    <property type="match status" value="4"/>
</dbReference>
<feature type="disulfide bond" evidence="5">
    <location>
        <begin position="204"/>
        <end position="213"/>
    </location>
</feature>
<dbReference type="PRINTS" id="PR00011">
    <property type="entry name" value="EGFLAMININ"/>
</dbReference>
<name>A0A0D8XIC0_DICVI</name>
<dbReference type="Gene3D" id="2.170.300.10">
    <property type="entry name" value="Tie2 ligand-binding domain superfamily"/>
    <property type="match status" value="2"/>
</dbReference>
<dbReference type="PROSITE" id="PS00022">
    <property type="entry name" value="EGF_1"/>
    <property type="match status" value="4"/>
</dbReference>
<dbReference type="PROSITE" id="PS01186">
    <property type="entry name" value="EGF_2"/>
    <property type="match status" value="2"/>
</dbReference>
<keyword evidence="8" id="KW-1185">Reference proteome</keyword>
<dbReference type="GO" id="GO:0005044">
    <property type="term" value="F:scavenger receptor activity"/>
    <property type="evidence" value="ECO:0007669"/>
    <property type="project" value="InterPro"/>
</dbReference>
<evidence type="ECO:0000256" key="2">
    <source>
        <dbReference type="ARBA" id="ARBA00022729"/>
    </source>
</evidence>
<protein>
    <submittedName>
        <fullName evidence="7">EGF-like domain protein</fullName>
    </submittedName>
</protein>
<keyword evidence="1 5" id="KW-0245">EGF-like domain</keyword>
<evidence type="ECO:0000256" key="4">
    <source>
        <dbReference type="ARBA" id="ARBA00023157"/>
    </source>
</evidence>
<comment type="caution">
    <text evidence="5">Lacks conserved residue(s) required for the propagation of feature annotation.</text>
</comment>
<evidence type="ECO:0000313" key="8">
    <source>
        <dbReference type="Proteomes" id="UP000053766"/>
    </source>
</evidence>
<feature type="domain" description="EGF-like" evidence="6">
    <location>
        <begin position="136"/>
        <end position="171"/>
    </location>
</feature>
<dbReference type="InterPro" id="IPR042635">
    <property type="entry name" value="MEGF10/SREC1/2-like"/>
</dbReference>
<evidence type="ECO:0000256" key="3">
    <source>
        <dbReference type="ARBA" id="ARBA00022737"/>
    </source>
</evidence>
<dbReference type="STRING" id="29172.A0A0D8XIC0"/>
<dbReference type="OrthoDB" id="5786002at2759"/>
<dbReference type="FunFam" id="2.170.300.10:FF:000041">
    <property type="entry name" value="Tyrosine protein kinase receptor tie-1, putative"/>
    <property type="match status" value="2"/>
</dbReference>
<evidence type="ECO:0000256" key="5">
    <source>
        <dbReference type="PROSITE-ProRule" id="PRU00076"/>
    </source>
</evidence>
<proteinExistence type="predicted"/>
<dbReference type="PANTHER" id="PTHR24043:SF8">
    <property type="entry name" value="EGF-LIKE DOMAIN-CONTAINING PROTEIN"/>
    <property type="match status" value="1"/>
</dbReference>
<dbReference type="Proteomes" id="UP000053766">
    <property type="component" value="Unassembled WGS sequence"/>
</dbReference>
<accession>A0A0D8XIC0</accession>
<dbReference type="InterPro" id="IPR013032">
    <property type="entry name" value="EGF-like_CS"/>
</dbReference>
<evidence type="ECO:0000313" key="7">
    <source>
        <dbReference type="EMBL" id="KJH43524.1"/>
    </source>
</evidence>
<dbReference type="AlphaFoldDB" id="A0A0D8XIC0"/>
<feature type="domain" description="EGF-like" evidence="6">
    <location>
        <begin position="179"/>
        <end position="214"/>
    </location>
</feature>